<dbReference type="GO" id="GO:0005737">
    <property type="term" value="C:cytoplasm"/>
    <property type="evidence" value="ECO:0007669"/>
    <property type="project" value="TreeGrafter"/>
</dbReference>
<accession>A0AAV5FB63</accession>
<organism evidence="5 6">
    <name type="scientific">Eleusine coracana subsp. coracana</name>
    <dbReference type="NCBI Taxonomy" id="191504"/>
    <lineage>
        <taxon>Eukaryota</taxon>
        <taxon>Viridiplantae</taxon>
        <taxon>Streptophyta</taxon>
        <taxon>Embryophyta</taxon>
        <taxon>Tracheophyta</taxon>
        <taxon>Spermatophyta</taxon>
        <taxon>Magnoliopsida</taxon>
        <taxon>Liliopsida</taxon>
        <taxon>Poales</taxon>
        <taxon>Poaceae</taxon>
        <taxon>PACMAD clade</taxon>
        <taxon>Chloridoideae</taxon>
        <taxon>Cynodonteae</taxon>
        <taxon>Eleusininae</taxon>
        <taxon>Eleusine</taxon>
    </lineage>
</organism>
<dbReference type="InterPro" id="IPR010987">
    <property type="entry name" value="Glutathione-S-Trfase_C-like"/>
</dbReference>
<dbReference type="PROSITE" id="PS50405">
    <property type="entry name" value="GST_CTER"/>
    <property type="match status" value="1"/>
</dbReference>
<evidence type="ECO:0000313" key="6">
    <source>
        <dbReference type="Proteomes" id="UP001054889"/>
    </source>
</evidence>
<evidence type="ECO:0000313" key="5">
    <source>
        <dbReference type="EMBL" id="GJN31882.1"/>
    </source>
</evidence>
<dbReference type="Gene3D" id="1.20.1050.10">
    <property type="match status" value="1"/>
</dbReference>
<keyword evidence="6" id="KW-1185">Reference proteome</keyword>
<dbReference type="EMBL" id="BQKI01000083">
    <property type="protein sequence ID" value="GJN31882.1"/>
    <property type="molecule type" value="Genomic_DNA"/>
</dbReference>
<dbReference type="InterPro" id="IPR036282">
    <property type="entry name" value="Glutathione-S-Trfase_C_sf"/>
</dbReference>
<dbReference type="Proteomes" id="UP001054889">
    <property type="component" value="Unassembled WGS sequence"/>
</dbReference>
<evidence type="ECO:0000259" key="4">
    <source>
        <dbReference type="PROSITE" id="PS50405"/>
    </source>
</evidence>
<proteinExistence type="predicted"/>
<comment type="catalytic activity">
    <reaction evidence="3">
        <text>RX + glutathione = an S-substituted glutathione + a halide anion + H(+)</text>
        <dbReference type="Rhea" id="RHEA:16437"/>
        <dbReference type="ChEBI" id="CHEBI:15378"/>
        <dbReference type="ChEBI" id="CHEBI:16042"/>
        <dbReference type="ChEBI" id="CHEBI:17792"/>
        <dbReference type="ChEBI" id="CHEBI:57925"/>
        <dbReference type="ChEBI" id="CHEBI:90779"/>
        <dbReference type="EC" id="2.5.1.18"/>
    </reaction>
</comment>
<evidence type="ECO:0000256" key="2">
    <source>
        <dbReference type="ARBA" id="ARBA00022679"/>
    </source>
</evidence>
<sequence length="80" mass="9440">MRAWRSSRRCSTSTRLACQRPKYLAGDFISFADLTHFPYTYYFMKTPHASVLDSYPHVKAWWESLVARPAAKKLSTYMVW</sequence>
<dbReference type="AlphaFoldDB" id="A0AAV5FB63"/>
<evidence type="ECO:0000256" key="1">
    <source>
        <dbReference type="ARBA" id="ARBA00012452"/>
    </source>
</evidence>
<dbReference type="EC" id="2.5.1.18" evidence="1"/>
<dbReference type="GO" id="GO:0004364">
    <property type="term" value="F:glutathione transferase activity"/>
    <property type="evidence" value="ECO:0007669"/>
    <property type="project" value="UniProtKB-EC"/>
</dbReference>
<dbReference type="GO" id="GO:0006749">
    <property type="term" value="P:glutathione metabolic process"/>
    <property type="evidence" value="ECO:0007669"/>
    <property type="project" value="TreeGrafter"/>
</dbReference>
<dbReference type="Pfam" id="PF00043">
    <property type="entry name" value="GST_C"/>
    <property type="match status" value="1"/>
</dbReference>
<dbReference type="InterPro" id="IPR004046">
    <property type="entry name" value="GST_C"/>
</dbReference>
<name>A0AAV5FB63_ELECO</name>
<dbReference type="SUPFAM" id="SSF47616">
    <property type="entry name" value="GST C-terminal domain-like"/>
    <property type="match status" value="1"/>
</dbReference>
<dbReference type="GO" id="GO:0043295">
    <property type="term" value="F:glutathione binding"/>
    <property type="evidence" value="ECO:0007669"/>
    <property type="project" value="TreeGrafter"/>
</dbReference>
<reference evidence="5" key="1">
    <citation type="journal article" date="2018" name="DNA Res.">
        <title>Multiple hybrid de novo genome assembly of finger millet, an orphan allotetraploid crop.</title>
        <authorList>
            <person name="Hatakeyama M."/>
            <person name="Aluri S."/>
            <person name="Balachadran M.T."/>
            <person name="Sivarajan S.R."/>
            <person name="Patrignani A."/>
            <person name="Gruter S."/>
            <person name="Poveda L."/>
            <person name="Shimizu-Inatsugi R."/>
            <person name="Baeten J."/>
            <person name="Francoijs K.J."/>
            <person name="Nataraja K.N."/>
            <person name="Reddy Y.A.N."/>
            <person name="Phadnis S."/>
            <person name="Ravikumar R.L."/>
            <person name="Schlapbach R."/>
            <person name="Sreeman S.M."/>
            <person name="Shimizu K.K."/>
        </authorList>
    </citation>
    <scope>NUCLEOTIDE SEQUENCE</scope>
</reference>
<reference evidence="5" key="2">
    <citation type="submission" date="2021-12" db="EMBL/GenBank/DDBJ databases">
        <title>Resequencing data analysis of finger millet.</title>
        <authorList>
            <person name="Hatakeyama M."/>
            <person name="Aluri S."/>
            <person name="Balachadran M.T."/>
            <person name="Sivarajan S.R."/>
            <person name="Poveda L."/>
            <person name="Shimizu-Inatsugi R."/>
            <person name="Schlapbach R."/>
            <person name="Sreeman S.M."/>
            <person name="Shimizu K.K."/>
        </authorList>
    </citation>
    <scope>NUCLEOTIDE SEQUENCE</scope>
</reference>
<feature type="domain" description="GST C-terminal" evidence="4">
    <location>
        <begin position="1"/>
        <end position="80"/>
    </location>
</feature>
<dbReference type="PANTHER" id="PTHR43900:SF49">
    <property type="entry name" value="GLUTATHIONE S-TRANSFERASE GSTF1-RELATED"/>
    <property type="match status" value="1"/>
</dbReference>
<dbReference type="PANTHER" id="PTHR43900">
    <property type="entry name" value="GLUTATHIONE S-TRANSFERASE RHO"/>
    <property type="match status" value="1"/>
</dbReference>
<protein>
    <recommendedName>
        <fullName evidence="1">glutathione transferase</fullName>
        <ecNumber evidence="1">2.5.1.18</ecNumber>
    </recommendedName>
</protein>
<keyword evidence="2" id="KW-0808">Transferase</keyword>
<comment type="caution">
    <text evidence="5">The sequence shown here is derived from an EMBL/GenBank/DDBJ whole genome shotgun (WGS) entry which is preliminary data.</text>
</comment>
<evidence type="ECO:0000256" key="3">
    <source>
        <dbReference type="ARBA" id="ARBA00047960"/>
    </source>
</evidence>
<gene>
    <name evidence="5" type="primary">gb20337</name>
    <name evidence="5" type="ORF">PR202_gb20337</name>
</gene>